<dbReference type="HOGENOM" id="CLU_1174534_0_0_9"/>
<evidence type="ECO:0000313" key="2">
    <source>
        <dbReference type="Proteomes" id="UP000004470"/>
    </source>
</evidence>
<proteinExistence type="predicted"/>
<evidence type="ECO:0008006" key="3">
    <source>
        <dbReference type="Google" id="ProtNLM"/>
    </source>
</evidence>
<reference evidence="1" key="1">
    <citation type="submission" date="2010-07" db="EMBL/GenBank/DDBJ databases">
        <authorList>
            <person name="Muzny D."/>
            <person name="Qin X."/>
            <person name="Deng J."/>
            <person name="Jiang H."/>
            <person name="Liu Y."/>
            <person name="Qu J."/>
            <person name="Song X.-Z."/>
            <person name="Zhang L."/>
            <person name="Thornton R."/>
            <person name="Coyle M."/>
            <person name="Francisco L."/>
            <person name="Jackson L."/>
            <person name="Javaid M."/>
            <person name="Korchina V."/>
            <person name="Kovar C."/>
            <person name="Mata R."/>
            <person name="Mathew T."/>
            <person name="Ngo R."/>
            <person name="Nguyen L."/>
            <person name="Nguyen N."/>
            <person name="Okwuonu G."/>
            <person name="Ongeri F."/>
            <person name="Pham C."/>
            <person name="Simmons D."/>
            <person name="Wilczek-Boney K."/>
            <person name="Hale W."/>
            <person name="Jakkamsetti A."/>
            <person name="Pham P."/>
            <person name="Ruth R."/>
            <person name="San Lucas F."/>
            <person name="Warren J."/>
            <person name="Zhang J."/>
            <person name="Zhao Z."/>
            <person name="Zhou C."/>
            <person name="Zhu D."/>
            <person name="Lee S."/>
            <person name="Bess C."/>
            <person name="Blankenburg K."/>
            <person name="Forbes L."/>
            <person name="Fu Q."/>
            <person name="Gubbala S."/>
            <person name="Hirani K."/>
            <person name="Jayaseelan J.C."/>
            <person name="Lara F."/>
            <person name="Munidasa M."/>
            <person name="Palculict T."/>
            <person name="Patil S."/>
            <person name="Pu L.-L."/>
            <person name="Saada N."/>
            <person name="Tang L."/>
            <person name="Weissenberger G."/>
            <person name="Zhu Y."/>
            <person name="Hemphill L."/>
            <person name="Shang Y."/>
            <person name="Youmans B."/>
            <person name="Ayvaz T."/>
            <person name="Ross M."/>
            <person name="Santibanez J."/>
            <person name="Aqrawi P."/>
            <person name="Gross S."/>
            <person name="Joshi V."/>
            <person name="Fowler G."/>
            <person name="Nazareth L."/>
            <person name="Reid J."/>
            <person name="Worley K."/>
            <person name="Petrosino J."/>
            <person name="Highlander S."/>
            <person name="Gibbs R."/>
        </authorList>
    </citation>
    <scope>NUCLEOTIDE SEQUENCE [LARGE SCALE GENOMIC DNA]</scope>
    <source>
        <strain evidence="1">DSM 20284</strain>
    </source>
</reference>
<protein>
    <recommendedName>
        <fullName evidence="3">MmcQ protein</fullName>
    </recommendedName>
</protein>
<comment type="caution">
    <text evidence="1">The sequence shown here is derived from an EMBL/GenBank/DDBJ whole genome shotgun (WGS) entry which is preliminary data.</text>
</comment>
<sequence>MEEKSLEIEDEILGNLKPVKQRLLKYGFQEKDGQLVFTKKIINGDFSVKISIAPTGQVTGHIFDLAFGDEYTNFRAKYVAGEFAGKVRETYVALLKSIADQCFTFDDHAHVGQKWIVPANPKYFDVDKAFRENSTIIWKQTSNIKVNDLVYLYVTSPISAIRYKCLAVEVNIPQNYRDANIKMNKAMRIHLIRKYDKTQFALPVLKQYGVTTVRGPRHMPKQLTHYMQVQEGDGDE</sequence>
<keyword evidence="2" id="KW-1185">Reference proteome</keyword>
<name>E0NG51_PEDAC</name>
<dbReference type="AlphaFoldDB" id="E0NG51"/>
<organism evidence="1 2">
    <name type="scientific">Pediococcus acidilactici DSM 20284</name>
    <dbReference type="NCBI Taxonomy" id="862514"/>
    <lineage>
        <taxon>Bacteria</taxon>
        <taxon>Bacillati</taxon>
        <taxon>Bacillota</taxon>
        <taxon>Bacilli</taxon>
        <taxon>Lactobacillales</taxon>
        <taxon>Lactobacillaceae</taxon>
        <taxon>Pediococcus</taxon>
        <taxon>Pediococcus acidilactici group</taxon>
    </lineage>
</organism>
<gene>
    <name evidence="1" type="ORF">HMPREF0623_1274</name>
</gene>
<dbReference type="RefSeq" id="WP_004166380.1">
    <property type="nucleotide sequence ID" value="NZ_GL397067.1"/>
</dbReference>
<dbReference type="eggNOG" id="COG2315">
    <property type="taxonomic scope" value="Bacteria"/>
</dbReference>
<dbReference type="EMBL" id="AEEG01000004">
    <property type="protein sequence ID" value="EFL95537.1"/>
    <property type="molecule type" value="Genomic_DNA"/>
</dbReference>
<accession>E0NG51</accession>
<evidence type="ECO:0000313" key="1">
    <source>
        <dbReference type="EMBL" id="EFL95537.1"/>
    </source>
</evidence>
<dbReference type="Proteomes" id="UP000004470">
    <property type="component" value="Unassembled WGS sequence"/>
</dbReference>